<evidence type="ECO:0000259" key="3">
    <source>
        <dbReference type="PROSITE" id="PS51123"/>
    </source>
</evidence>
<feature type="domain" description="OmpA-like" evidence="3">
    <location>
        <begin position="65"/>
        <end position="183"/>
    </location>
</feature>
<feature type="region of interest" description="Disordered" evidence="2">
    <location>
        <begin position="21"/>
        <end position="52"/>
    </location>
</feature>
<keyword evidence="5" id="KW-1185">Reference proteome</keyword>
<dbReference type="GO" id="GO:0016020">
    <property type="term" value="C:membrane"/>
    <property type="evidence" value="ECO:0007669"/>
    <property type="project" value="UniProtKB-UniRule"/>
</dbReference>
<dbReference type="PROSITE" id="PS51123">
    <property type="entry name" value="OMPA_2"/>
    <property type="match status" value="1"/>
</dbReference>
<dbReference type="PANTHER" id="PTHR30329:SF21">
    <property type="entry name" value="LIPOPROTEIN YIAD-RELATED"/>
    <property type="match status" value="1"/>
</dbReference>
<dbReference type="CDD" id="cd07185">
    <property type="entry name" value="OmpA_C-like"/>
    <property type="match status" value="1"/>
</dbReference>
<dbReference type="Proteomes" id="UP000286576">
    <property type="component" value="Unassembled WGS sequence"/>
</dbReference>
<gene>
    <name evidence="4" type="ORF">D2V07_17290</name>
</gene>
<dbReference type="InterPro" id="IPR050330">
    <property type="entry name" value="Bact_OuterMem_StrucFunc"/>
</dbReference>
<reference evidence="4 5" key="1">
    <citation type="submission" date="2018-08" db="EMBL/GenBank/DDBJ databases">
        <title>Erythrobacter zhengii sp.nov., a bacterium isolated from deep-sea sediment.</title>
        <authorList>
            <person name="Fang C."/>
            <person name="Wu Y.-H."/>
            <person name="Sun C."/>
            <person name="Wang H."/>
            <person name="Cheng H."/>
            <person name="Meng F.-X."/>
            <person name="Wang C.-S."/>
            <person name="Xu X.-W."/>
        </authorList>
    </citation>
    <scope>NUCLEOTIDE SEQUENCE [LARGE SCALE GENOMIC DNA]</scope>
    <source>
        <strain evidence="4 5">V18</strain>
    </source>
</reference>
<organism evidence="4 5">
    <name type="scientific">Aurantiacibacter zhengii</name>
    <dbReference type="NCBI Taxonomy" id="2307003"/>
    <lineage>
        <taxon>Bacteria</taxon>
        <taxon>Pseudomonadati</taxon>
        <taxon>Pseudomonadota</taxon>
        <taxon>Alphaproteobacteria</taxon>
        <taxon>Sphingomonadales</taxon>
        <taxon>Erythrobacteraceae</taxon>
        <taxon>Aurantiacibacter</taxon>
    </lineage>
</organism>
<protein>
    <submittedName>
        <fullName evidence="4">OmpA family protein</fullName>
    </submittedName>
</protein>
<proteinExistence type="predicted"/>
<name>A0A418NNI1_9SPHN</name>
<accession>A0A418NNI1</accession>
<dbReference type="Pfam" id="PF00691">
    <property type="entry name" value="OmpA"/>
    <property type="match status" value="1"/>
</dbReference>
<dbReference type="InterPro" id="IPR036737">
    <property type="entry name" value="OmpA-like_sf"/>
</dbReference>
<dbReference type="AlphaFoldDB" id="A0A418NNI1"/>
<dbReference type="EMBL" id="QXFL01000013">
    <property type="protein sequence ID" value="RIV82877.1"/>
    <property type="molecule type" value="Genomic_DNA"/>
</dbReference>
<evidence type="ECO:0000313" key="4">
    <source>
        <dbReference type="EMBL" id="RIV82877.1"/>
    </source>
</evidence>
<dbReference type="OrthoDB" id="9814546at2"/>
<evidence type="ECO:0000313" key="5">
    <source>
        <dbReference type="Proteomes" id="UP000286576"/>
    </source>
</evidence>
<dbReference type="PANTHER" id="PTHR30329">
    <property type="entry name" value="STATOR ELEMENT OF FLAGELLAR MOTOR COMPLEX"/>
    <property type="match status" value="1"/>
</dbReference>
<dbReference type="SUPFAM" id="SSF103088">
    <property type="entry name" value="OmpA-like"/>
    <property type="match status" value="1"/>
</dbReference>
<evidence type="ECO:0000256" key="1">
    <source>
        <dbReference type="PROSITE-ProRule" id="PRU00473"/>
    </source>
</evidence>
<feature type="compositionally biased region" description="Low complexity" evidence="2">
    <location>
        <begin position="21"/>
        <end position="40"/>
    </location>
</feature>
<keyword evidence="1" id="KW-0472">Membrane</keyword>
<dbReference type="InterPro" id="IPR006665">
    <property type="entry name" value="OmpA-like"/>
</dbReference>
<evidence type="ECO:0000256" key="2">
    <source>
        <dbReference type="SAM" id="MobiDB-lite"/>
    </source>
</evidence>
<comment type="caution">
    <text evidence="4">The sequence shown here is derived from an EMBL/GenBank/DDBJ whole genome shotgun (WGS) entry which is preliminary data.</text>
</comment>
<dbReference type="Gene3D" id="3.30.1330.60">
    <property type="entry name" value="OmpA-like domain"/>
    <property type="match status" value="1"/>
</dbReference>
<sequence>MRAPETIGDVGVVKKPRVLGASVTSESASAPAAATPTRVTPRPRPVARRSSAPVDNARLAAAIVPPDVAGTSALMVTFANNSARLTEASQTAINSFAVGLQSVDELTGGGNRFRIEGHTDASGADEFNQQLSEQRAQAVVDALVAYGIPAERFEVVGKGEAEPLEGRRGNDPLNRRVVAVVLD</sequence>